<dbReference type="GO" id="GO:0003723">
    <property type="term" value="F:RNA binding"/>
    <property type="evidence" value="ECO:0007669"/>
    <property type="project" value="InterPro"/>
</dbReference>
<dbReference type="GeneID" id="116210759"/>
<evidence type="ECO:0000313" key="8">
    <source>
        <dbReference type="RefSeq" id="XP_031400658.1"/>
    </source>
</evidence>
<dbReference type="RefSeq" id="XP_031400663.1">
    <property type="nucleotide sequence ID" value="XM_031544803.1"/>
</dbReference>
<dbReference type="Pfam" id="PF20431">
    <property type="entry name" value="E_motif"/>
    <property type="match status" value="1"/>
</dbReference>
<dbReference type="PROSITE" id="PS51375">
    <property type="entry name" value="PPR"/>
    <property type="match status" value="3"/>
</dbReference>
<dbReference type="RefSeq" id="XP_031400657.1">
    <property type="nucleotide sequence ID" value="XM_031544797.1"/>
</dbReference>
<dbReference type="RefSeq" id="XP_031400662.1">
    <property type="nucleotide sequence ID" value="XM_031544802.1"/>
</dbReference>
<dbReference type="RefSeq" id="XP_031400658.1">
    <property type="nucleotide sequence ID" value="XM_031544798.1"/>
</dbReference>
<evidence type="ECO:0000256" key="1">
    <source>
        <dbReference type="ARBA" id="ARBA00006643"/>
    </source>
</evidence>
<dbReference type="RefSeq" id="XP_031400659.1">
    <property type="nucleotide sequence ID" value="XM_031544799.1"/>
</dbReference>
<dbReference type="Gene3D" id="1.25.40.10">
    <property type="entry name" value="Tetratricopeptide repeat domain"/>
    <property type="match status" value="4"/>
</dbReference>
<dbReference type="InterPro" id="IPR032867">
    <property type="entry name" value="DYW_dom"/>
</dbReference>
<dbReference type="GO" id="GO:0009451">
    <property type="term" value="P:RNA modification"/>
    <property type="evidence" value="ECO:0007669"/>
    <property type="project" value="InterPro"/>
</dbReference>
<dbReference type="FunFam" id="1.25.40.10:FF:000184">
    <property type="entry name" value="Pentatricopeptide repeat-containing protein, chloroplastic"/>
    <property type="match status" value="1"/>
</dbReference>
<organism evidence="5 11">
    <name type="scientific">Punica granatum</name>
    <name type="common">Pomegranate</name>
    <dbReference type="NCBI Taxonomy" id="22663"/>
    <lineage>
        <taxon>Eukaryota</taxon>
        <taxon>Viridiplantae</taxon>
        <taxon>Streptophyta</taxon>
        <taxon>Embryophyta</taxon>
        <taxon>Tracheophyta</taxon>
        <taxon>Spermatophyta</taxon>
        <taxon>Magnoliopsida</taxon>
        <taxon>eudicotyledons</taxon>
        <taxon>Gunneridae</taxon>
        <taxon>Pentapetalae</taxon>
        <taxon>rosids</taxon>
        <taxon>malvids</taxon>
        <taxon>Myrtales</taxon>
        <taxon>Lythraceae</taxon>
        <taxon>Punica</taxon>
    </lineage>
</organism>
<keyword evidence="5" id="KW-1185">Reference proteome</keyword>
<feature type="repeat" description="PPR" evidence="3">
    <location>
        <begin position="317"/>
        <end position="351"/>
    </location>
</feature>
<keyword evidence="2" id="KW-0677">Repeat</keyword>
<evidence type="ECO:0000256" key="3">
    <source>
        <dbReference type="PROSITE-ProRule" id="PRU00708"/>
    </source>
</evidence>
<evidence type="ECO:0000313" key="10">
    <source>
        <dbReference type="RefSeq" id="XP_031400660.1"/>
    </source>
</evidence>
<dbReference type="FunFam" id="1.25.40.10:FF:000333">
    <property type="entry name" value="Pentatricopeptide repeat-containing protein"/>
    <property type="match status" value="1"/>
</dbReference>
<dbReference type="Pfam" id="PF13041">
    <property type="entry name" value="PPR_2"/>
    <property type="match status" value="2"/>
</dbReference>
<evidence type="ECO:0000313" key="6">
    <source>
        <dbReference type="RefSeq" id="XP_031400656.1"/>
    </source>
</evidence>
<dbReference type="RefSeq" id="XP_031400656.1">
    <property type="nucleotide sequence ID" value="XM_031544796.1"/>
</dbReference>
<feature type="repeat" description="PPR" evidence="3">
    <location>
        <begin position="183"/>
        <end position="213"/>
    </location>
</feature>
<dbReference type="InterPro" id="IPR046848">
    <property type="entry name" value="E_motif"/>
</dbReference>
<feature type="repeat" description="PPR" evidence="3">
    <location>
        <begin position="214"/>
        <end position="248"/>
    </location>
</feature>
<evidence type="ECO:0000313" key="11">
    <source>
        <dbReference type="RefSeq" id="XP_031400661.1"/>
    </source>
</evidence>
<evidence type="ECO:0000256" key="2">
    <source>
        <dbReference type="ARBA" id="ARBA00022737"/>
    </source>
</evidence>
<sequence>MKRCFSTVRTPLNGQTSLPLLDSCKSINHVWQVHAQMVVSSHILSPVSANKLLKLLTESSFGSLSYAQQVFDRIPGRNRDVFLYNTMIKAHSLTNGSANNAVLLFRSMLRNCPFGPNRYTFVFLFRACGNSLGVCDGEQVRAHGIKAGLEGNLFVTNALIGMYADWGLVDEARRVFDWSLSRDMFSWNIMASGYVRSGKLDEAKEFFEQMPERDVVSWSSVISGYVQAGCFLEALDLFHEMLRSGAKPNQFTLVSALSACANLVALDQGRWIHVFIGKNEIKMNERLLASLIDMYAKCAEVEFASKVFSSARGLRGKVWPWNAMIGGFAMHGKCEEAIETFKQMEVERVCPNKVTFVSLLNACSHGNMVNEGRRYFRMMESAYGIKPEIEHYGCMVDLLGRAGLLDEAEDIISSLQMTPDAAIWGALLGACRIHKDVERAERIGKIIQELDPNHIGCQVLLSNVYSASGRWKEARTLREKVESIGRTKTPGCSSIELNGAFHQFLVGDRAHPQTRQIYLFLDEMGTKLKTAGYVPEVSEVLLDIDDEEDKKTALSRHSEKLAIAFGIMNTPPGATIRIVKNLRVCGDCHQATKFISKVYSREIIVRDRTRFHHFKDGVCSCKDYW</sequence>
<evidence type="ECO:0000313" key="5">
    <source>
        <dbReference type="Proteomes" id="UP000515151"/>
    </source>
</evidence>
<evidence type="ECO:0000313" key="12">
    <source>
        <dbReference type="RefSeq" id="XP_031400662.1"/>
    </source>
</evidence>
<dbReference type="GO" id="GO:0008270">
    <property type="term" value="F:zinc ion binding"/>
    <property type="evidence" value="ECO:0007669"/>
    <property type="project" value="InterPro"/>
</dbReference>
<feature type="domain" description="DYW" evidence="4">
    <location>
        <begin position="532"/>
        <end position="625"/>
    </location>
</feature>
<dbReference type="InterPro" id="IPR046960">
    <property type="entry name" value="PPR_At4g14850-like_plant"/>
</dbReference>
<dbReference type="Pfam" id="PF14432">
    <property type="entry name" value="DYW_deaminase"/>
    <property type="match status" value="1"/>
</dbReference>
<dbReference type="AlphaFoldDB" id="A0A6P8E5J9"/>
<dbReference type="InterPro" id="IPR011990">
    <property type="entry name" value="TPR-like_helical_dom_sf"/>
</dbReference>
<evidence type="ECO:0000313" key="9">
    <source>
        <dbReference type="RefSeq" id="XP_031400659.1"/>
    </source>
</evidence>
<reference evidence="6 7" key="2">
    <citation type="submission" date="2025-04" db="UniProtKB">
        <authorList>
            <consortium name="RefSeq"/>
        </authorList>
    </citation>
    <scope>IDENTIFICATION</scope>
    <source>
        <tissue evidence="6 7">Leaf</tissue>
    </source>
</reference>
<dbReference type="OrthoDB" id="330671at2759"/>
<dbReference type="SUPFAM" id="SSF48452">
    <property type="entry name" value="TPR-like"/>
    <property type="match status" value="1"/>
</dbReference>
<dbReference type="FunFam" id="1.25.40.10:FF:000470">
    <property type="entry name" value="Pentatricopeptide repeat-containing protein At5g66520"/>
    <property type="match status" value="1"/>
</dbReference>
<accession>A0A6P8E5J9</accession>
<name>A0A6P8E5J9_PUNGR</name>
<proteinExistence type="inferred from homology"/>
<dbReference type="Pfam" id="PF01535">
    <property type="entry name" value="PPR"/>
    <property type="match status" value="2"/>
</dbReference>
<evidence type="ECO:0000313" key="7">
    <source>
        <dbReference type="RefSeq" id="XP_031400657.1"/>
    </source>
</evidence>
<gene>
    <name evidence="6 7 8 9 10 11 12 13" type="primary">LOC116210759</name>
</gene>
<dbReference type="InterPro" id="IPR002885">
    <property type="entry name" value="PPR_rpt"/>
</dbReference>
<dbReference type="PANTHER" id="PTHR47926">
    <property type="entry name" value="PENTATRICOPEPTIDE REPEAT-CONTAINING PROTEIN"/>
    <property type="match status" value="1"/>
</dbReference>
<reference evidence="5" key="1">
    <citation type="journal article" date="2020" name="Plant Biotechnol. J.">
        <title>The pomegranate (Punica granatum L.) draft genome dissects genetic divergence between soft- and hard-seeded cultivars.</title>
        <authorList>
            <person name="Luo X."/>
            <person name="Li H."/>
            <person name="Wu Z."/>
            <person name="Yao W."/>
            <person name="Zhao P."/>
            <person name="Cao D."/>
            <person name="Yu H."/>
            <person name="Li K."/>
            <person name="Poudel K."/>
            <person name="Zhao D."/>
            <person name="Zhang F."/>
            <person name="Xia X."/>
            <person name="Chen L."/>
            <person name="Wang Q."/>
            <person name="Jing D."/>
            <person name="Cao S."/>
        </authorList>
    </citation>
    <scope>NUCLEOTIDE SEQUENCE [LARGE SCALE GENOMIC DNA]</scope>
</reference>
<dbReference type="RefSeq" id="XP_031400660.1">
    <property type="nucleotide sequence ID" value="XM_031544800.1"/>
</dbReference>
<dbReference type="PANTHER" id="PTHR47926:SF436">
    <property type="entry name" value="PENTATRICOPEPTIDE REPEAT-CONTAINING PROTEIN ELI1, CHLOROPLASTIC-LIKE ISOFORM X2"/>
    <property type="match status" value="1"/>
</dbReference>
<protein>
    <submittedName>
        <fullName evidence="6 7">Pentatricopeptide repeat-containing protein At3g62890-like</fullName>
    </submittedName>
</protein>
<dbReference type="Proteomes" id="UP000515151">
    <property type="component" value="Chromosome 6"/>
</dbReference>
<evidence type="ECO:0000259" key="4">
    <source>
        <dbReference type="Pfam" id="PF14432"/>
    </source>
</evidence>
<evidence type="ECO:0000313" key="13">
    <source>
        <dbReference type="RefSeq" id="XP_031400663.1"/>
    </source>
</evidence>
<dbReference type="Pfam" id="PF12854">
    <property type="entry name" value="PPR_1"/>
    <property type="match status" value="1"/>
</dbReference>
<comment type="similarity">
    <text evidence="1">Belongs to the PPR family. PCMP-H subfamily.</text>
</comment>
<dbReference type="RefSeq" id="XP_031400661.1">
    <property type="nucleotide sequence ID" value="XM_031544801.1"/>
</dbReference>
<dbReference type="NCBIfam" id="TIGR00756">
    <property type="entry name" value="PPR"/>
    <property type="match status" value="4"/>
</dbReference>